<name>A0ABX3NQG1_9BACT</name>
<dbReference type="RefSeq" id="WP_014217182.1">
    <property type="nucleotide sequence ID" value="NZ_LWBO01000084.1"/>
</dbReference>
<protein>
    <submittedName>
        <fullName evidence="1">Uncharacterized protein</fullName>
    </submittedName>
</protein>
<evidence type="ECO:0000313" key="1">
    <source>
        <dbReference type="EMBL" id="OQP39059.1"/>
    </source>
</evidence>
<gene>
    <name evidence="1" type="ORF">A4D02_17125</name>
</gene>
<accession>A0ABX3NQG1</accession>
<evidence type="ECO:0000313" key="2">
    <source>
        <dbReference type="Proteomes" id="UP000192277"/>
    </source>
</evidence>
<comment type="caution">
    <text evidence="1">The sequence shown here is derived from an EMBL/GenBank/DDBJ whole genome shotgun (WGS) entry which is preliminary data.</text>
</comment>
<dbReference type="Proteomes" id="UP000192277">
    <property type="component" value="Unassembled WGS sequence"/>
</dbReference>
<reference evidence="1 2" key="1">
    <citation type="submission" date="2016-04" db="EMBL/GenBank/DDBJ databases">
        <authorList>
            <person name="Chen L."/>
            <person name="Zhuang W."/>
            <person name="Wang G."/>
        </authorList>
    </citation>
    <scope>NUCLEOTIDE SEQUENCE [LARGE SCALE GENOMIC DNA]</scope>
    <source>
        <strain evidence="2">GR20</strain>
    </source>
</reference>
<organism evidence="1 2">
    <name type="scientific">Niastella koreensis</name>
    <dbReference type="NCBI Taxonomy" id="354356"/>
    <lineage>
        <taxon>Bacteria</taxon>
        <taxon>Pseudomonadati</taxon>
        <taxon>Bacteroidota</taxon>
        <taxon>Chitinophagia</taxon>
        <taxon>Chitinophagales</taxon>
        <taxon>Chitinophagaceae</taxon>
        <taxon>Niastella</taxon>
    </lineage>
</organism>
<proteinExistence type="predicted"/>
<dbReference type="EMBL" id="LWBO01000084">
    <property type="protein sequence ID" value="OQP39059.1"/>
    <property type="molecule type" value="Genomic_DNA"/>
</dbReference>
<sequence>MLRIILVLLLLVTGRFAFSQSISGSWYGKADVVTQGVYNNYLTELVLKQKGSSVEGVFGYYFKDTYQSFFVRGTYDQTTRQVSIKNLPMLFYQSRGTQNGAECMMDFEGTFRVSKVKSSMNGSFVTIDKYKYTCPEMRVNFTMDVATKNLDSMLSSSIVGKRFWMPQREDVVVKSSMPVVNSAPISTTGTASIAPVKITDSAIDAYSERNLVAQFTRRKIAYTKDLEIGSDSIRISLYDNGEIDGDTVTVFLNGQPVITHQELTARAVNIYLTLDNSKDVNEVSLFAENLGRIPPNTALMVVTDGISRFEVFLSSSFTQNATVRIRKRISRH</sequence>
<keyword evidence="2" id="KW-1185">Reference proteome</keyword>